<dbReference type="PANTHER" id="PTHR30250:SF10">
    <property type="entry name" value="LIPOPOLYSACCHARIDE BIOSYNTHESIS PROTEIN WZXC"/>
    <property type="match status" value="1"/>
</dbReference>
<proteinExistence type="inferred from homology"/>
<feature type="transmembrane region" description="Helical" evidence="7">
    <location>
        <begin position="443"/>
        <end position="462"/>
    </location>
</feature>
<evidence type="ECO:0000256" key="2">
    <source>
        <dbReference type="ARBA" id="ARBA00007430"/>
    </source>
</evidence>
<feature type="transmembrane region" description="Helical" evidence="7">
    <location>
        <begin position="79"/>
        <end position="102"/>
    </location>
</feature>
<evidence type="ECO:0000313" key="9">
    <source>
        <dbReference type="Proteomes" id="UP000317238"/>
    </source>
</evidence>
<feature type="transmembrane region" description="Helical" evidence="7">
    <location>
        <begin position="383"/>
        <end position="403"/>
    </location>
</feature>
<keyword evidence="6 7" id="KW-0472">Membrane</keyword>
<accession>A0A5C5Y255</accession>
<comment type="subcellular location">
    <subcellularLocation>
        <location evidence="1">Cell membrane</location>
        <topology evidence="1">Multi-pass membrane protein</topology>
    </subcellularLocation>
</comment>
<evidence type="ECO:0000256" key="5">
    <source>
        <dbReference type="ARBA" id="ARBA00022989"/>
    </source>
</evidence>
<dbReference type="PANTHER" id="PTHR30250">
    <property type="entry name" value="PST FAMILY PREDICTED COLANIC ACID TRANSPORTER"/>
    <property type="match status" value="1"/>
</dbReference>
<feature type="transmembrane region" description="Helical" evidence="7">
    <location>
        <begin position="357"/>
        <end position="377"/>
    </location>
</feature>
<feature type="transmembrane region" description="Helical" evidence="7">
    <location>
        <begin position="410"/>
        <end position="431"/>
    </location>
</feature>
<dbReference type="AlphaFoldDB" id="A0A5C5Y255"/>
<feature type="transmembrane region" description="Helical" evidence="7">
    <location>
        <begin position="320"/>
        <end position="336"/>
    </location>
</feature>
<feature type="transmembrane region" description="Helical" evidence="7">
    <location>
        <begin position="114"/>
        <end position="135"/>
    </location>
</feature>
<dbReference type="RefSeq" id="WP_146438667.1">
    <property type="nucleotide sequence ID" value="NZ_SJPL01000001.1"/>
</dbReference>
<feature type="transmembrane region" description="Helical" evidence="7">
    <location>
        <begin position="286"/>
        <end position="308"/>
    </location>
</feature>
<protein>
    <submittedName>
        <fullName evidence="8">Teichuronic acid biosynthesis protein TuaB</fullName>
    </submittedName>
</protein>
<evidence type="ECO:0000256" key="7">
    <source>
        <dbReference type="SAM" id="Phobius"/>
    </source>
</evidence>
<keyword evidence="3" id="KW-1003">Cell membrane</keyword>
<evidence type="ECO:0000256" key="6">
    <source>
        <dbReference type="ARBA" id="ARBA00023136"/>
    </source>
</evidence>
<feature type="transmembrane region" description="Helical" evidence="7">
    <location>
        <begin position="215"/>
        <end position="235"/>
    </location>
</feature>
<feature type="transmembrane region" description="Helical" evidence="7">
    <location>
        <begin position="41"/>
        <end position="58"/>
    </location>
</feature>
<dbReference type="EMBL" id="SJPL01000001">
    <property type="protein sequence ID" value="TWT69068.1"/>
    <property type="molecule type" value="Genomic_DNA"/>
</dbReference>
<dbReference type="Pfam" id="PF13440">
    <property type="entry name" value="Polysacc_synt_3"/>
    <property type="match status" value="1"/>
</dbReference>
<comment type="caution">
    <text evidence="8">The sequence shown here is derived from an EMBL/GenBank/DDBJ whole genome shotgun (WGS) entry which is preliminary data.</text>
</comment>
<dbReference type="Proteomes" id="UP000317238">
    <property type="component" value="Unassembled WGS sequence"/>
</dbReference>
<gene>
    <name evidence="8" type="primary">tuaB</name>
    <name evidence="8" type="ORF">Pan14r_13520</name>
</gene>
<feature type="transmembrane region" description="Helical" evidence="7">
    <location>
        <begin position="247"/>
        <end position="274"/>
    </location>
</feature>
<sequence length="495" mass="53981">MPKLESIRSGVAWVTVCSATSRLINIFASFAVAWYLSADDFATFGVAATVAAFCEVISHQSLSTILISRQRHFEEWAPFAASLSLAMGVAVVALLLAAAILLPNADLFESYKALTPTLIVISFSPLVSAFGVVPATRLKLQMQFRRLSGATGISNLAGSLSKIFLAACGFGPLCFALSLFVQTFIYVALCTYMCKRPQEYNWDWKKWRHFLRDAAFVLGTAIALKVITFGDYAVLSLLGERTELGLYFFAFNLSVMSIVTLTTGLASVLLPAFSRMQSKFERQEKFLHYASLIAVVMVPLCFVQAGVARDVISLAFGNKWINAVTFIEVLSIGMAARTTSWIAASYLDACGEFRIRFLLTSMASIVFLIMVISAVNLGGGTGLAISVAAFYPLLSIALSSYVLKDFPQGLVLAPKLVIVPYLLCFVAFISARALVNATAISEIPRLCLFSAIFFSIYIAFGFKVMPNEAKTIFNASVRPMHSHLQSKLGHFLNAK</sequence>
<reference evidence="8 9" key="1">
    <citation type="submission" date="2019-02" db="EMBL/GenBank/DDBJ databases">
        <title>Deep-cultivation of Planctomycetes and their phenomic and genomic characterization uncovers novel biology.</title>
        <authorList>
            <person name="Wiegand S."/>
            <person name="Jogler M."/>
            <person name="Boedeker C."/>
            <person name="Pinto D."/>
            <person name="Vollmers J."/>
            <person name="Rivas-Marin E."/>
            <person name="Kohn T."/>
            <person name="Peeters S.H."/>
            <person name="Heuer A."/>
            <person name="Rast P."/>
            <person name="Oberbeckmann S."/>
            <person name="Bunk B."/>
            <person name="Jeske O."/>
            <person name="Meyerdierks A."/>
            <person name="Storesund J.E."/>
            <person name="Kallscheuer N."/>
            <person name="Luecker S."/>
            <person name="Lage O.M."/>
            <person name="Pohl T."/>
            <person name="Merkel B.J."/>
            <person name="Hornburger P."/>
            <person name="Mueller R.-W."/>
            <person name="Bruemmer F."/>
            <person name="Labrenz M."/>
            <person name="Spormann A.M."/>
            <person name="Op Den Camp H."/>
            <person name="Overmann J."/>
            <person name="Amann R."/>
            <person name="Jetten M.S.M."/>
            <person name="Mascher T."/>
            <person name="Medema M.H."/>
            <person name="Devos D.P."/>
            <person name="Kaster A.-K."/>
            <person name="Ovreas L."/>
            <person name="Rohde M."/>
            <person name="Galperin M.Y."/>
            <person name="Jogler C."/>
        </authorList>
    </citation>
    <scope>NUCLEOTIDE SEQUENCE [LARGE SCALE GENOMIC DNA]</scope>
    <source>
        <strain evidence="8 9">Pan14r</strain>
    </source>
</reference>
<feature type="transmembrane region" description="Helical" evidence="7">
    <location>
        <begin position="170"/>
        <end position="194"/>
    </location>
</feature>
<dbReference type="GO" id="GO:0005886">
    <property type="term" value="C:plasma membrane"/>
    <property type="evidence" value="ECO:0007669"/>
    <property type="project" value="UniProtKB-SubCell"/>
</dbReference>
<evidence type="ECO:0000256" key="3">
    <source>
        <dbReference type="ARBA" id="ARBA00022475"/>
    </source>
</evidence>
<evidence type="ECO:0000313" key="8">
    <source>
        <dbReference type="EMBL" id="TWT69068.1"/>
    </source>
</evidence>
<dbReference type="OrthoDB" id="9770347at2"/>
<keyword evidence="4 7" id="KW-0812">Transmembrane</keyword>
<name>A0A5C5Y255_9PLAN</name>
<evidence type="ECO:0000256" key="1">
    <source>
        <dbReference type="ARBA" id="ARBA00004651"/>
    </source>
</evidence>
<keyword evidence="9" id="KW-1185">Reference proteome</keyword>
<evidence type="ECO:0000256" key="4">
    <source>
        <dbReference type="ARBA" id="ARBA00022692"/>
    </source>
</evidence>
<comment type="similarity">
    <text evidence="2">Belongs to the polysaccharide synthase family.</text>
</comment>
<keyword evidence="5 7" id="KW-1133">Transmembrane helix</keyword>
<organism evidence="8 9">
    <name type="scientific">Crateriforma conspicua</name>
    <dbReference type="NCBI Taxonomy" id="2527996"/>
    <lineage>
        <taxon>Bacteria</taxon>
        <taxon>Pseudomonadati</taxon>
        <taxon>Planctomycetota</taxon>
        <taxon>Planctomycetia</taxon>
        <taxon>Planctomycetales</taxon>
        <taxon>Planctomycetaceae</taxon>
        <taxon>Crateriforma</taxon>
    </lineage>
</organism>
<feature type="transmembrane region" description="Helical" evidence="7">
    <location>
        <begin position="12"/>
        <end position="35"/>
    </location>
</feature>
<dbReference type="InterPro" id="IPR050833">
    <property type="entry name" value="Poly_Biosynth_Transport"/>
</dbReference>